<evidence type="ECO:0000259" key="6">
    <source>
        <dbReference type="SMART" id="SM00906"/>
    </source>
</evidence>
<dbReference type="GO" id="GO:0005634">
    <property type="term" value="C:nucleus"/>
    <property type="evidence" value="ECO:0007669"/>
    <property type="project" value="UniProtKB-SubCell"/>
</dbReference>
<keyword evidence="2" id="KW-0479">Metal-binding</keyword>
<dbReference type="GO" id="GO:0003677">
    <property type="term" value="F:DNA binding"/>
    <property type="evidence" value="ECO:0007669"/>
    <property type="project" value="UniProtKB-KW"/>
</dbReference>
<evidence type="ECO:0000256" key="2">
    <source>
        <dbReference type="ARBA" id="ARBA00022723"/>
    </source>
</evidence>
<dbReference type="Pfam" id="PF04082">
    <property type="entry name" value="Fungal_trans"/>
    <property type="match status" value="1"/>
</dbReference>
<dbReference type="InterPro" id="IPR007219">
    <property type="entry name" value="XnlR_reg_dom"/>
</dbReference>
<name>F9FGY0_FUSOF</name>
<dbReference type="STRING" id="660025.F9FGY0"/>
<organism evidence="7">
    <name type="scientific">Fusarium oxysporum (strain Fo5176)</name>
    <name type="common">Fusarium vascular wilt</name>
    <dbReference type="NCBI Taxonomy" id="660025"/>
    <lineage>
        <taxon>Eukaryota</taxon>
        <taxon>Fungi</taxon>
        <taxon>Dikarya</taxon>
        <taxon>Ascomycota</taxon>
        <taxon>Pezizomycotina</taxon>
        <taxon>Sordariomycetes</taxon>
        <taxon>Hypocreomycetidae</taxon>
        <taxon>Hypocreales</taxon>
        <taxon>Nectriaceae</taxon>
        <taxon>Fusarium</taxon>
        <taxon>Fusarium oxysporum species complex</taxon>
    </lineage>
</organism>
<dbReference type="GO" id="GO:0006351">
    <property type="term" value="P:DNA-templated transcription"/>
    <property type="evidence" value="ECO:0007669"/>
    <property type="project" value="InterPro"/>
</dbReference>
<dbReference type="PANTHER" id="PTHR46910:SF3">
    <property type="entry name" value="HALOTOLERANCE PROTEIN 9-RELATED"/>
    <property type="match status" value="1"/>
</dbReference>
<dbReference type="EMBL" id="AFQF01001793">
    <property type="protein sequence ID" value="EGU83823.1"/>
    <property type="molecule type" value="Genomic_DNA"/>
</dbReference>
<keyword evidence="4" id="KW-0539">Nucleus</keyword>
<sequence length="494" mass="55894">LITRQVLVRLEAVERHLRLMRPPSPDPARPMPSHASVDDQLKPSAAKLQNALETDGQAFAGGITMTPTFEDENERFDHNSSVSSAMRVDYSSPASSLHPPATCPGDEKSHKGGWFESILARHGVATDEQQCRYHLQVYMDEVHPMYPIVHPPAVWIFSMKCGSILLSAPRPTQPKENNREFRWPCFSTRVNGPSGVDFSGWSLHNVGMSLLGDLLETSNTAIKSLLMLQVLMVRIIYLFRLDANQKAGRVHALAVSVAQTIGLNRQSTIESMPAYYSQLYSRTWWALYLLDRRLAIESGKLYFIQDSNVDTALPINLSDEWMTRFTSRKETIADLQHKVAVEFARDSSPSCIPYVVAMELQYDPDVPYEAQFNTRPRWQVKQTFLFNDCCTYLRLLIRRPLLPSSSAIYHTEEDDLESSRECASLAAWILNLLDDTGGITRRDQGADYYPFNNDPLSTMAERPTGSPTKLPTSWIAEPGIDRRNSWIMSDVTFE</sequence>
<dbReference type="GO" id="GO:0003700">
    <property type="term" value="F:DNA-binding transcription factor activity"/>
    <property type="evidence" value="ECO:0007669"/>
    <property type="project" value="InterPro"/>
</dbReference>
<feature type="domain" description="Xylanolytic transcriptional activator regulatory" evidence="6">
    <location>
        <begin position="247"/>
        <end position="320"/>
    </location>
</feature>
<protein>
    <recommendedName>
        <fullName evidence="6">Xylanolytic transcriptional activator regulatory domain-containing protein</fullName>
    </recommendedName>
</protein>
<dbReference type="CDD" id="cd12148">
    <property type="entry name" value="fungal_TF_MHR"/>
    <property type="match status" value="1"/>
</dbReference>
<comment type="subcellular location">
    <subcellularLocation>
        <location evidence="1">Nucleus</location>
    </subcellularLocation>
</comment>
<dbReference type="SMART" id="SM00906">
    <property type="entry name" value="Fungal_trans"/>
    <property type="match status" value="1"/>
</dbReference>
<dbReference type="InterPro" id="IPR050987">
    <property type="entry name" value="AtrR-like"/>
</dbReference>
<dbReference type="AlphaFoldDB" id="F9FGY0"/>
<comment type="caution">
    <text evidence="7">The sequence shown here is derived from an EMBL/GenBank/DDBJ whole genome shotgun (WGS) entry which is preliminary data.</text>
</comment>
<evidence type="ECO:0000313" key="7">
    <source>
        <dbReference type="EMBL" id="EGU83823.1"/>
    </source>
</evidence>
<evidence type="ECO:0000256" key="4">
    <source>
        <dbReference type="ARBA" id="ARBA00023242"/>
    </source>
</evidence>
<proteinExistence type="predicted"/>
<reference evidence="7" key="1">
    <citation type="journal article" date="2012" name="Mol. Plant Microbe Interact.">
        <title>A highly conserved effector in Fusarium oxysporum is required for full virulence on Arabidopsis.</title>
        <authorList>
            <person name="Thatcher L.F."/>
            <person name="Gardiner D.M."/>
            <person name="Kazan K."/>
            <person name="Manners J."/>
        </authorList>
    </citation>
    <scope>NUCLEOTIDE SEQUENCE [LARGE SCALE GENOMIC DNA]</scope>
    <source>
        <strain evidence="7">Fo5176</strain>
    </source>
</reference>
<dbReference type="GO" id="GO:0008270">
    <property type="term" value="F:zinc ion binding"/>
    <property type="evidence" value="ECO:0007669"/>
    <property type="project" value="InterPro"/>
</dbReference>
<evidence type="ECO:0000256" key="1">
    <source>
        <dbReference type="ARBA" id="ARBA00004123"/>
    </source>
</evidence>
<evidence type="ECO:0000256" key="3">
    <source>
        <dbReference type="ARBA" id="ARBA00023125"/>
    </source>
</evidence>
<evidence type="ECO:0000256" key="5">
    <source>
        <dbReference type="SAM" id="MobiDB-lite"/>
    </source>
</evidence>
<keyword evidence="3" id="KW-0238">DNA-binding</keyword>
<feature type="region of interest" description="Disordered" evidence="5">
    <location>
        <begin position="19"/>
        <end position="38"/>
    </location>
</feature>
<gene>
    <name evidence="7" type="ORF">FOXB_05659</name>
</gene>
<feature type="non-terminal residue" evidence="7">
    <location>
        <position position="1"/>
    </location>
</feature>
<dbReference type="PANTHER" id="PTHR46910">
    <property type="entry name" value="TRANSCRIPTION FACTOR PDR1"/>
    <property type="match status" value="1"/>
</dbReference>
<dbReference type="OrthoDB" id="5296287at2759"/>
<accession>F9FGY0</accession>